<name>A0ABX4YGY1_9LEPT</name>
<feature type="domain" description="Serine aminopeptidase S33" evidence="1">
    <location>
        <begin position="3"/>
        <end position="229"/>
    </location>
</feature>
<dbReference type="Gene3D" id="3.40.50.1820">
    <property type="entry name" value="alpha/beta hydrolase"/>
    <property type="match status" value="1"/>
</dbReference>
<dbReference type="InterPro" id="IPR051044">
    <property type="entry name" value="MAG_DAG_Lipase"/>
</dbReference>
<dbReference type="RefSeq" id="WP_010413011.1">
    <property type="nucleotide sequence ID" value="NZ_MCRM02000014.1"/>
</dbReference>
<dbReference type="InterPro" id="IPR029058">
    <property type="entry name" value="AB_hydrolase_fold"/>
</dbReference>
<evidence type="ECO:0000259" key="1">
    <source>
        <dbReference type="Pfam" id="PF12146"/>
    </source>
</evidence>
<keyword evidence="3" id="KW-1185">Reference proteome</keyword>
<gene>
    <name evidence="2" type="ORF">BES34_013875</name>
</gene>
<evidence type="ECO:0000313" key="2">
    <source>
        <dbReference type="EMBL" id="PNV74444.1"/>
    </source>
</evidence>
<evidence type="ECO:0000313" key="3">
    <source>
        <dbReference type="Proteomes" id="UP000094669"/>
    </source>
</evidence>
<dbReference type="SUPFAM" id="SSF53474">
    <property type="entry name" value="alpha/beta-Hydrolases"/>
    <property type="match status" value="1"/>
</dbReference>
<comment type="caution">
    <text evidence="2">The sequence shown here is derived from an EMBL/GenBank/DDBJ whole genome shotgun (WGS) entry which is preliminary data.</text>
</comment>
<dbReference type="PANTHER" id="PTHR11614">
    <property type="entry name" value="PHOSPHOLIPASE-RELATED"/>
    <property type="match status" value="1"/>
</dbReference>
<proteinExistence type="predicted"/>
<dbReference type="Proteomes" id="UP000094669">
    <property type="component" value="Unassembled WGS sequence"/>
</dbReference>
<dbReference type="InterPro" id="IPR022742">
    <property type="entry name" value="Hydrolase_4"/>
</dbReference>
<organism evidence="2 3">
    <name type="scientific">Leptospira inadai serovar Lyme</name>
    <dbReference type="NCBI Taxonomy" id="293084"/>
    <lineage>
        <taxon>Bacteria</taxon>
        <taxon>Pseudomonadati</taxon>
        <taxon>Spirochaetota</taxon>
        <taxon>Spirochaetia</taxon>
        <taxon>Leptospirales</taxon>
        <taxon>Leptospiraceae</taxon>
        <taxon>Leptospira</taxon>
    </lineage>
</organism>
<reference evidence="2" key="1">
    <citation type="submission" date="2018-01" db="EMBL/GenBank/DDBJ databases">
        <title>Genomic characterization of Leptospira inadai serogroup Lyme isolated from captured rat in Brazil and comparative analysis with human reference strain.</title>
        <authorList>
            <person name="Moreno L.Z."/>
            <person name="Loureiro A.P."/>
            <person name="Miraglia F."/>
            <person name="Kremer F.S."/>
            <person name="Eslabao M.R."/>
            <person name="Dellagostin O.A."/>
            <person name="Lilenbaum W."/>
            <person name="Moreno A.M."/>
        </authorList>
    </citation>
    <scope>NUCLEOTIDE SEQUENCE [LARGE SCALE GENOMIC DNA]</scope>
    <source>
        <strain evidence="2">M34/99</strain>
    </source>
</reference>
<accession>A0ABX4YGY1</accession>
<dbReference type="Pfam" id="PF12146">
    <property type="entry name" value="Hydrolase_4"/>
    <property type="match status" value="1"/>
</dbReference>
<protein>
    <submittedName>
        <fullName evidence="2">Esterase</fullName>
    </submittedName>
</protein>
<sequence>MEKKVVIAQGLWCRSSLYVPMAEKFQKRGYSYSIPELRNTEAGEDGDIIPDSNRYLEILQKHSIDWENTILVGHSFGGLLAQIIAARVKPKALVLLSPVVPVSYNRPGLYAIAFGIYLTFISEFFTKSSRPSLNGFSTWIYQCLSRKEKDELYPFFLDESPYVVRECVLPGRMSRIAYKSKSEIECPVFVAAAKEDRIVNAESLRRFADRYAGGYKVYENTSHWMITESSIDRIVTDICDWLDKK</sequence>
<dbReference type="EMBL" id="MCRM02000014">
    <property type="protein sequence ID" value="PNV74444.1"/>
    <property type="molecule type" value="Genomic_DNA"/>
</dbReference>